<dbReference type="Pfam" id="PF09851">
    <property type="entry name" value="SHOCT"/>
    <property type="match status" value="1"/>
</dbReference>
<feature type="transmembrane region" description="Helical" evidence="6">
    <location>
        <begin position="12"/>
        <end position="36"/>
    </location>
</feature>
<proteinExistence type="predicted"/>
<reference evidence="9 10" key="1">
    <citation type="submission" date="2020-10" db="EMBL/GenBank/DDBJ databases">
        <title>Connecting structure to function with the recovery of over 1000 high-quality activated sludge metagenome-assembled genomes encoding full-length rRNA genes using long-read sequencing.</title>
        <authorList>
            <person name="Singleton C.M."/>
            <person name="Petriglieri F."/>
            <person name="Kristensen J.M."/>
            <person name="Kirkegaard R.H."/>
            <person name="Michaelsen T.Y."/>
            <person name="Andersen M.H."/>
            <person name="Karst S.M."/>
            <person name="Dueholm M.S."/>
            <person name="Nielsen P.H."/>
            <person name="Albertsen M."/>
        </authorList>
    </citation>
    <scope>NUCLEOTIDE SEQUENCE [LARGE SCALE GENOMIC DNA]</scope>
    <source>
        <strain evidence="9">Lyne_18-Q3-R50-59_MAXAC.006</strain>
    </source>
</reference>
<evidence type="ECO:0000313" key="10">
    <source>
        <dbReference type="Proteomes" id="UP000727993"/>
    </source>
</evidence>
<evidence type="ECO:0000256" key="3">
    <source>
        <dbReference type="ARBA" id="ARBA00022692"/>
    </source>
</evidence>
<comment type="caution">
    <text evidence="9">The sequence shown here is derived from an EMBL/GenBank/DDBJ whole genome shotgun (WGS) entry which is preliminary data.</text>
</comment>
<evidence type="ECO:0000313" key="9">
    <source>
        <dbReference type="EMBL" id="MBK9297519.1"/>
    </source>
</evidence>
<evidence type="ECO:0000256" key="2">
    <source>
        <dbReference type="ARBA" id="ARBA00022475"/>
    </source>
</evidence>
<evidence type="ECO:0000259" key="8">
    <source>
        <dbReference type="Pfam" id="PF13396"/>
    </source>
</evidence>
<dbReference type="GO" id="GO:0005886">
    <property type="term" value="C:plasma membrane"/>
    <property type="evidence" value="ECO:0007669"/>
    <property type="project" value="UniProtKB-SubCell"/>
</dbReference>
<keyword evidence="4 6" id="KW-1133">Transmembrane helix</keyword>
<comment type="subcellular location">
    <subcellularLocation>
        <location evidence="1">Cell membrane</location>
        <topology evidence="1">Multi-pass membrane protein</topology>
    </subcellularLocation>
</comment>
<evidence type="ECO:0000256" key="5">
    <source>
        <dbReference type="ARBA" id="ARBA00023136"/>
    </source>
</evidence>
<keyword evidence="3 6" id="KW-0812">Transmembrane</keyword>
<evidence type="ECO:0000256" key="1">
    <source>
        <dbReference type="ARBA" id="ARBA00004651"/>
    </source>
</evidence>
<dbReference type="InterPro" id="IPR018649">
    <property type="entry name" value="SHOCT"/>
</dbReference>
<dbReference type="Proteomes" id="UP000727993">
    <property type="component" value="Unassembled WGS sequence"/>
</dbReference>
<dbReference type="Pfam" id="PF13396">
    <property type="entry name" value="PLDc_N"/>
    <property type="match status" value="1"/>
</dbReference>
<organism evidence="9 10">
    <name type="scientific">Candidatus Neomicrothrix subdominans</name>
    <dbReference type="NCBI Taxonomy" id="2954438"/>
    <lineage>
        <taxon>Bacteria</taxon>
        <taxon>Bacillati</taxon>
        <taxon>Actinomycetota</taxon>
        <taxon>Acidimicrobiia</taxon>
        <taxon>Acidimicrobiales</taxon>
        <taxon>Microthrixaceae</taxon>
        <taxon>Candidatus Neomicrothrix</taxon>
    </lineage>
</organism>
<feature type="domain" description="SHOCT" evidence="7">
    <location>
        <begin position="102"/>
        <end position="129"/>
    </location>
</feature>
<sequence length="130" mass="14571">MFAYDYPLLSVFWTVLWIYLIFAWFMLLFSVIADIFRNHEMRGFSKAIWLVVVILIPFLGVLIYVLAHGDEMSQRKLAEAQAQDAAMRSYVQDAAGTPSHADEIAKLAALRDQGAITDAEFAAGKAKILA</sequence>
<evidence type="ECO:0000256" key="4">
    <source>
        <dbReference type="ARBA" id="ARBA00022989"/>
    </source>
</evidence>
<accession>A0A936ND90</accession>
<dbReference type="AlphaFoldDB" id="A0A936ND90"/>
<dbReference type="InterPro" id="IPR027379">
    <property type="entry name" value="CLS_N"/>
</dbReference>
<feature type="transmembrane region" description="Helical" evidence="6">
    <location>
        <begin position="48"/>
        <end position="67"/>
    </location>
</feature>
<name>A0A936ND90_9ACTN</name>
<evidence type="ECO:0000259" key="7">
    <source>
        <dbReference type="Pfam" id="PF09851"/>
    </source>
</evidence>
<gene>
    <name evidence="9" type="ORF">IPN02_11940</name>
</gene>
<dbReference type="EMBL" id="JADJZA010000007">
    <property type="protein sequence ID" value="MBK9297519.1"/>
    <property type="molecule type" value="Genomic_DNA"/>
</dbReference>
<keyword evidence="2" id="KW-1003">Cell membrane</keyword>
<evidence type="ECO:0000256" key="6">
    <source>
        <dbReference type="SAM" id="Phobius"/>
    </source>
</evidence>
<feature type="domain" description="Cardiolipin synthase N-terminal" evidence="8">
    <location>
        <begin position="24"/>
        <end position="66"/>
    </location>
</feature>
<keyword evidence="5 6" id="KW-0472">Membrane</keyword>
<protein>
    <submittedName>
        <fullName evidence="9">SHOCT domain-containing protein</fullName>
    </submittedName>
</protein>